<feature type="compositionally biased region" description="Basic and acidic residues" evidence="1">
    <location>
        <begin position="68"/>
        <end position="80"/>
    </location>
</feature>
<name>A0A7Z3C5Z3_PSEFL</name>
<evidence type="ECO:0000313" key="2">
    <source>
        <dbReference type="EMBL" id="QJP96126.1"/>
    </source>
</evidence>
<dbReference type="Proteomes" id="UP000501669">
    <property type="component" value="Chromosome"/>
</dbReference>
<feature type="region of interest" description="Disordered" evidence="1">
    <location>
        <begin position="61"/>
        <end position="80"/>
    </location>
</feature>
<accession>A0A7Z3C5Z3</accession>
<dbReference type="AlphaFoldDB" id="A0A7Z3C5Z3"/>
<protein>
    <recommendedName>
        <fullName evidence="4">Tetratricopeptide repeat protein</fullName>
    </recommendedName>
</protein>
<dbReference type="RefSeq" id="WP_169428212.1">
    <property type="nucleotide sequence ID" value="NZ_CP027561.1"/>
</dbReference>
<organism evidence="2 3">
    <name type="scientific">Pseudomonas fluorescens</name>
    <dbReference type="NCBI Taxonomy" id="294"/>
    <lineage>
        <taxon>Bacteria</taxon>
        <taxon>Pseudomonadati</taxon>
        <taxon>Pseudomonadota</taxon>
        <taxon>Gammaproteobacteria</taxon>
        <taxon>Pseudomonadales</taxon>
        <taxon>Pseudomonadaceae</taxon>
        <taxon>Pseudomonas</taxon>
    </lineage>
</organism>
<gene>
    <name evidence="2" type="ORF">C6Y56_16685</name>
</gene>
<evidence type="ECO:0008006" key="4">
    <source>
        <dbReference type="Google" id="ProtNLM"/>
    </source>
</evidence>
<evidence type="ECO:0000256" key="1">
    <source>
        <dbReference type="SAM" id="MobiDB-lite"/>
    </source>
</evidence>
<dbReference type="EMBL" id="CP027561">
    <property type="protein sequence ID" value="QJP96126.1"/>
    <property type="molecule type" value="Genomic_DNA"/>
</dbReference>
<sequence length="93" mass="10409">MKKSTTRRQSHETTLRTCVAGCLARSGHWTPSISSDNLCSRGDHLYRQKRYAEARATLLKARQAAPHPGRESADSGHHEEIDALLVDVNKKLE</sequence>
<evidence type="ECO:0000313" key="3">
    <source>
        <dbReference type="Proteomes" id="UP000501669"/>
    </source>
</evidence>
<reference evidence="2 3" key="1">
    <citation type="submission" date="2018-03" db="EMBL/GenBank/DDBJ databases">
        <title>Complete genome sequence of Pseudomonas fluorescens sp. G7.</title>
        <authorList>
            <person name="Gao C.-H."/>
            <person name="Li Z."/>
            <person name="Cai P."/>
        </authorList>
    </citation>
    <scope>NUCLEOTIDE SEQUENCE [LARGE SCALE GENOMIC DNA]</scope>
    <source>
        <strain evidence="2 3">G7</strain>
    </source>
</reference>
<proteinExistence type="predicted"/>